<dbReference type="OrthoDB" id="5420247at2759"/>
<dbReference type="PANTHER" id="PTHR42029:SF3">
    <property type="entry name" value="AN04G07800"/>
    <property type="match status" value="1"/>
</dbReference>
<keyword evidence="2" id="KW-0472">Membrane</keyword>
<feature type="transmembrane region" description="Helical" evidence="2">
    <location>
        <begin position="97"/>
        <end position="117"/>
    </location>
</feature>
<comment type="caution">
    <text evidence="3">The sequence shown here is derived from an EMBL/GenBank/DDBJ whole genome shotgun (WGS) entry which is preliminary data.</text>
</comment>
<reference evidence="3" key="1">
    <citation type="submission" date="2019-04" db="EMBL/GenBank/DDBJ databases">
        <title>Sequencing of skin fungus with MAO and IRED activity.</title>
        <authorList>
            <person name="Marsaioli A.J."/>
            <person name="Bonatto J.M.C."/>
            <person name="Reis Junior O."/>
        </authorList>
    </citation>
    <scope>NUCLEOTIDE SEQUENCE</scope>
    <source>
        <strain evidence="3">28M1</strain>
    </source>
</reference>
<organism evidence="3 4">
    <name type="scientific">Didymella heteroderae</name>
    <dbReference type="NCBI Taxonomy" id="1769908"/>
    <lineage>
        <taxon>Eukaryota</taxon>
        <taxon>Fungi</taxon>
        <taxon>Dikarya</taxon>
        <taxon>Ascomycota</taxon>
        <taxon>Pezizomycotina</taxon>
        <taxon>Dothideomycetes</taxon>
        <taxon>Pleosporomycetidae</taxon>
        <taxon>Pleosporales</taxon>
        <taxon>Pleosporineae</taxon>
        <taxon>Didymellaceae</taxon>
        <taxon>Didymella</taxon>
    </lineage>
</organism>
<proteinExistence type="predicted"/>
<dbReference type="EMBL" id="SWKV01000009">
    <property type="protein sequence ID" value="KAF3044425.1"/>
    <property type="molecule type" value="Genomic_DNA"/>
</dbReference>
<accession>A0A9P4WXP5</accession>
<evidence type="ECO:0000256" key="2">
    <source>
        <dbReference type="SAM" id="Phobius"/>
    </source>
</evidence>
<feature type="region of interest" description="Disordered" evidence="1">
    <location>
        <begin position="313"/>
        <end position="396"/>
    </location>
</feature>
<keyword evidence="4" id="KW-1185">Reference proteome</keyword>
<feature type="transmembrane region" description="Helical" evidence="2">
    <location>
        <begin position="74"/>
        <end position="91"/>
    </location>
</feature>
<protein>
    <submittedName>
        <fullName evidence="3">Uncharacterized protein</fullName>
    </submittedName>
</protein>
<gene>
    <name evidence="3" type="ORF">E8E12_010531</name>
</gene>
<evidence type="ECO:0000313" key="4">
    <source>
        <dbReference type="Proteomes" id="UP000758155"/>
    </source>
</evidence>
<evidence type="ECO:0000256" key="1">
    <source>
        <dbReference type="SAM" id="MobiDB-lite"/>
    </source>
</evidence>
<feature type="compositionally biased region" description="Polar residues" evidence="1">
    <location>
        <begin position="24"/>
        <end position="35"/>
    </location>
</feature>
<keyword evidence="2" id="KW-0812">Transmembrane</keyword>
<name>A0A9P4WXP5_9PLEO</name>
<sequence length="404" mass="45682">MAPFSTFDLSALHRRSPDPVPEATTRTSPPTRNSLSTEGGFLEAWAQGYNVGSLVILILIVFCNYRSGIWLHKLILLELVLALWHGTFIFVEDPYYGWYLSATATLLFVSYFLHNVVAWLKIRPFLPKWGSRLFIISLLFVQPFWIAEAWSNFSYFNGLGSDANVRMRPWEALVRDPWWIFTTWKLIDAIKKTYGFKILALIRINTRFGIMLLCMLLSIAFLLTDAAVSAARVTASSGINPYWRFALVFKCASDTIFLDDFKSVLDDIVHRKFSSANDTVHRGSNVGLSSSHDVRKRSHSFRGDEFIECTSLEQPPNLPKVSTPEPSATKSRFLNPFSPRKSRASIPEIHVEQEMSIAPERRQTSHDSWNSENPMLPKPAHTVYGNGDLGASESDGSLLIGRLV</sequence>
<feature type="transmembrane region" description="Helical" evidence="2">
    <location>
        <begin position="208"/>
        <end position="228"/>
    </location>
</feature>
<feature type="compositionally biased region" description="Basic and acidic residues" evidence="1">
    <location>
        <begin position="349"/>
        <end position="365"/>
    </location>
</feature>
<evidence type="ECO:0000313" key="3">
    <source>
        <dbReference type="EMBL" id="KAF3044425.1"/>
    </source>
</evidence>
<keyword evidence="2" id="KW-1133">Transmembrane helix</keyword>
<dbReference type="Proteomes" id="UP000758155">
    <property type="component" value="Unassembled WGS sequence"/>
</dbReference>
<feature type="transmembrane region" description="Helical" evidence="2">
    <location>
        <begin position="44"/>
        <end position="62"/>
    </location>
</feature>
<feature type="region of interest" description="Disordered" evidence="1">
    <location>
        <begin position="1"/>
        <end position="35"/>
    </location>
</feature>
<dbReference type="PANTHER" id="PTHR42029">
    <property type="entry name" value="AN04G07800"/>
    <property type="match status" value="1"/>
</dbReference>
<dbReference type="AlphaFoldDB" id="A0A9P4WXP5"/>
<feature type="transmembrane region" description="Helical" evidence="2">
    <location>
        <begin position="129"/>
        <end position="147"/>
    </location>
</feature>